<evidence type="ECO:0000313" key="3">
    <source>
        <dbReference type="Proteomes" id="UP000198508"/>
    </source>
</evidence>
<dbReference type="RefSeq" id="WP_092363999.1">
    <property type="nucleotide sequence ID" value="NZ_CABJCG010000023.1"/>
</dbReference>
<gene>
    <name evidence="2" type="ORF">SAMN05216313_111105</name>
</gene>
<dbReference type="Proteomes" id="UP000198508">
    <property type="component" value="Unassembled WGS sequence"/>
</dbReference>
<dbReference type="GO" id="GO:0035312">
    <property type="term" value="F:5'-3' DNA exonuclease activity"/>
    <property type="evidence" value="ECO:0007669"/>
    <property type="project" value="TreeGrafter"/>
</dbReference>
<dbReference type="SMART" id="SM00481">
    <property type="entry name" value="POLIIIAc"/>
    <property type="match status" value="1"/>
</dbReference>
<dbReference type="PANTHER" id="PTHR42924:SF11">
    <property type="entry name" value="POLYMERASE_HISTIDINOL PHOSPHATASE N-TERMINAL DOMAIN-CONTAINING PROTEIN"/>
    <property type="match status" value="1"/>
</dbReference>
<dbReference type="InterPro" id="IPR016195">
    <property type="entry name" value="Pol/histidinol_Pase-like"/>
</dbReference>
<name>A0A1I0GDR5_9FIRM</name>
<dbReference type="Gene3D" id="3.20.20.140">
    <property type="entry name" value="Metal-dependent hydrolases"/>
    <property type="match status" value="1"/>
</dbReference>
<dbReference type="AlphaFoldDB" id="A0A1I0GDR5"/>
<proteinExistence type="predicted"/>
<reference evidence="3" key="1">
    <citation type="submission" date="2016-10" db="EMBL/GenBank/DDBJ databases">
        <authorList>
            <person name="Varghese N."/>
            <person name="Submissions S."/>
        </authorList>
    </citation>
    <scope>NUCLEOTIDE SEQUENCE [LARGE SCALE GENOMIC DNA]</scope>
    <source>
        <strain evidence="3">NLAE-zl-G277</strain>
    </source>
</reference>
<dbReference type="InterPro" id="IPR052018">
    <property type="entry name" value="PHP_domain"/>
</dbReference>
<dbReference type="STRING" id="460384.SAMN05216313_111105"/>
<evidence type="ECO:0000259" key="1">
    <source>
        <dbReference type="SMART" id="SM00481"/>
    </source>
</evidence>
<organism evidence="2 3">
    <name type="scientific">Enterocloster lavalensis</name>
    <dbReference type="NCBI Taxonomy" id="460384"/>
    <lineage>
        <taxon>Bacteria</taxon>
        <taxon>Bacillati</taxon>
        <taxon>Bacillota</taxon>
        <taxon>Clostridia</taxon>
        <taxon>Lachnospirales</taxon>
        <taxon>Lachnospiraceae</taxon>
        <taxon>Enterocloster</taxon>
    </lineage>
</organism>
<sequence>MRKDGGFKEEGNWYKGNLHSHTVDSDGCLTPREAVELFVEHGYSFLGISDHDVYSDYREQLNREDFIIIPAVEASAVLWKDDTLTQRLKVHHVHGILGPESVQKQAVLPLMSHGEVVPPRMFYGEWDGAAVAQEMSDYLRSRGCLTIYNHPIWSRVREEDFADTDGLLGLEIFNYNTVNESGTGFDTTYWDAILRKGRQLYGFAADDNHNSGEFDDACGGFIMVKAPALTHELITRALMEGEFYASSGPMIYDWGVDGRRVWVKCSPVYRVNFIAGGPVNAGLTVMCKTLEDGLEYAEVELKGNETYVRIECSDVYGRTAWSNALFMNWP</sequence>
<evidence type="ECO:0000313" key="2">
    <source>
        <dbReference type="EMBL" id="SET68978.1"/>
    </source>
</evidence>
<dbReference type="SUPFAM" id="SSF89550">
    <property type="entry name" value="PHP domain-like"/>
    <property type="match status" value="1"/>
</dbReference>
<dbReference type="EMBL" id="FOIM01000011">
    <property type="protein sequence ID" value="SET68978.1"/>
    <property type="molecule type" value="Genomic_DNA"/>
</dbReference>
<accession>A0A1I0GDR5</accession>
<dbReference type="GO" id="GO:0004534">
    <property type="term" value="F:5'-3' RNA exonuclease activity"/>
    <property type="evidence" value="ECO:0007669"/>
    <property type="project" value="TreeGrafter"/>
</dbReference>
<feature type="domain" description="Polymerase/histidinol phosphatase N-terminal" evidence="1">
    <location>
        <begin position="16"/>
        <end position="78"/>
    </location>
</feature>
<protein>
    <recommendedName>
        <fullName evidence="1">Polymerase/histidinol phosphatase N-terminal domain-containing protein</fullName>
    </recommendedName>
</protein>
<dbReference type="InterPro" id="IPR003141">
    <property type="entry name" value="Pol/His_phosphatase_N"/>
</dbReference>
<keyword evidence="3" id="KW-1185">Reference proteome</keyword>
<dbReference type="PANTHER" id="PTHR42924">
    <property type="entry name" value="EXONUCLEASE"/>
    <property type="match status" value="1"/>
</dbReference>